<proteinExistence type="inferred from homology"/>
<dbReference type="AlphaFoldDB" id="A0A4Q9KDI1"/>
<dbReference type="InterPro" id="IPR036249">
    <property type="entry name" value="Thioredoxin-like_sf"/>
</dbReference>
<comment type="similarity">
    <text evidence="1">Belongs to the thioredoxin family.</text>
</comment>
<protein>
    <submittedName>
        <fullName evidence="4">Tetratricopeptide repeat protein</fullName>
    </submittedName>
</protein>
<keyword evidence="2" id="KW-0676">Redox-active center</keyword>
<dbReference type="GO" id="GO:0006950">
    <property type="term" value="P:response to stress"/>
    <property type="evidence" value="ECO:0007669"/>
    <property type="project" value="UniProtKB-ARBA"/>
</dbReference>
<dbReference type="GO" id="GO:0015035">
    <property type="term" value="F:protein-disulfide reductase activity"/>
    <property type="evidence" value="ECO:0007669"/>
    <property type="project" value="TreeGrafter"/>
</dbReference>
<evidence type="ECO:0000256" key="2">
    <source>
        <dbReference type="ARBA" id="ARBA00023284"/>
    </source>
</evidence>
<reference evidence="4 5" key="1">
    <citation type="submission" date="2019-01" db="EMBL/GenBank/DDBJ databases">
        <title>Lactibacter flavus gen. nov., sp. nov., a novel bacterium of the family Propionibacteriaceae isolated from raw milk and dairy products.</title>
        <authorList>
            <person name="Huptas C."/>
            <person name="Wenning M."/>
            <person name="Breitenwieser F."/>
            <person name="Doll E."/>
            <person name="Von Neubeck M."/>
            <person name="Busse H.-J."/>
            <person name="Scherer S."/>
        </authorList>
    </citation>
    <scope>NUCLEOTIDE SEQUENCE [LARGE SCALE GENOMIC DNA]</scope>
    <source>
        <strain evidence="4 5">KCTC 33808</strain>
    </source>
</reference>
<accession>A0A4Q9KDI1</accession>
<dbReference type="EMBL" id="SDMQ01000007">
    <property type="protein sequence ID" value="TBT84602.1"/>
    <property type="molecule type" value="Genomic_DNA"/>
</dbReference>
<sequence length="298" mass="30767">MVGMTSVPFRGGAIDLSALKPAPPAPAGAVWWVEADDRTFESHLALSMQHPLVVEFWSPRAPNAARMSADLKELANEAAGAFLLVRVNVDEAPAIAQALQVSAVPMVVGVVGGQLAPMFQGTTDKAQAKAVIDQLVMLANSNGMGGRAQPVVPEGAEAAAGPDPRFEAADAALEQGDFAGAVAEFEKLLAANPADAEASAGKAQASLMVRLQGLDAAATQAAAAADPADVDAQLAMADLEVANGRLEPAFARLVEAVRLTSGPEREKARTRLLELFETVGAAEPAVLSARRDLMSALF</sequence>
<keyword evidence="5" id="KW-1185">Reference proteome</keyword>
<name>A0A4Q9KDI1_9ACTN</name>
<dbReference type="Gene3D" id="1.25.40.10">
    <property type="entry name" value="Tetratricopeptide repeat domain"/>
    <property type="match status" value="1"/>
</dbReference>
<organism evidence="4 5">
    <name type="scientific">Propioniciclava sinopodophylli</name>
    <dbReference type="NCBI Taxonomy" id="1837344"/>
    <lineage>
        <taxon>Bacteria</taxon>
        <taxon>Bacillati</taxon>
        <taxon>Actinomycetota</taxon>
        <taxon>Actinomycetes</taxon>
        <taxon>Propionibacteriales</taxon>
        <taxon>Propionibacteriaceae</taxon>
        <taxon>Propioniciclava</taxon>
    </lineage>
</organism>
<dbReference type="Pfam" id="PF14561">
    <property type="entry name" value="TPR_20"/>
    <property type="match status" value="1"/>
</dbReference>
<dbReference type="PANTHER" id="PTHR45663">
    <property type="entry name" value="GEO12009P1"/>
    <property type="match status" value="1"/>
</dbReference>
<dbReference type="PROSITE" id="PS51352">
    <property type="entry name" value="THIOREDOXIN_2"/>
    <property type="match status" value="1"/>
</dbReference>
<dbReference type="Gene3D" id="3.40.30.10">
    <property type="entry name" value="Glutaredoxin"/>
    <property type="match status" value="1"/>
</dbReference>
<dbReference type="SUPFAM" id="SSF48452">
    <property type="entry name" value="TPR-like"/>
    <property type="match status" value="1"/>
</dbReference>
<evidence type="ECO:0000313" key="5">
    <source>
        <dbReference type="Proteomes" id="UP000292373"/>
    </source>
</evidence>
<comment type="caution">
    <text evidence="4">The sequence shown here is derived from an EMBL/GenBank/DDBJ whole genome shotgun (WGS) entry which is preliminary data.</text>
</comment>
<dbReference type="Proteomes" id="UP000292373">
    <property type="component" value="Unassembled WGS sequence"/>
</dbReference>
<dbReference type="InterPro" id="IPR013766">
    <property type="entry name" value="Thioredoxin_domain"/>
</dbReference>
<dbReference type="SUPFAM" id="SSF52833">
    <property type="entry name" value="Thioredoxin-like"/>
    <property type="match status" value="1"/>
</dbReference>
<dbReference type="OrthoDB" id="5181746at2"/>
<dbReference type="Pfam" id="PF00085">
    <property type="entry name" value="Thioredoxin"/>
    <property type="match status" value="1"/>
</dbReference>
<evidence type="ECO:0000256" key="1">
    <source>
        <dbReference type="ARBA" id="ARBA00008987"/>
    </source>
</evidence>
<evidence type="ECO:0000313" key="4">
    <source>
        <dbReference type="EMBL" id="TBT84602.1"/>
    </source>
</evidence>
<evidence type="ECO:0000259" key="3">
    <source>
        <dbReference type="PROSITE" id="PS51352"/>
    </source>
</evidence>
<dbReference type="PANTHER" id="PTHR45663:SF11">
    <property type="entry name" value="GEO12009P1"/>
    <property type="match status" value="1"/>
</dbReference>
<feature type="domain" description="Thioredoxin" evidence="3">
    <location>
        <begin position="19"/>
        <end position="137"/>
    </location>
</feature>
<gene>
    <name evidence="4" type="ORF">ET989_08000</name>
</gene>
<dbReference type="InterPro" id="IPR011990">
    <property type="entry name" value="TPR-like_helical_dom_sf"/>
</dbReference>
<dbReference type="GO" id="GO:0005737">
    <property type="term" value="C:cytoplasm"/>
    <property type="evidence" value="ECO:0007669"/>
    <property type="project" value="TreeGrafter"/>
</dbReference>